<dbReference type="Proteomes" id="UP000006036">
    <property type="component" value="Chromosome 1"/>
</dbReference>
<keyword evidence="4" id="KW-1185">Reference proteome</keyword>
<dbReference type="KEGG" id="hcb:HCBAA847_1506"/>
<accession>A0AAI8MNG7</accession>
<reference evidence="2 5" key="2">
    <citation type="journal article" date="2012" name="J. Bacteriol.">
        <title>Complete Genome Sequence of Helicobacter cinaedi Type Strain ATCC BAA-847.</title>
        <authorList>
            <person name="Miyoshi-Akiyama T."/>
            <person name="Takeshita N."/>
            <person name="Ohmagari N."/>
            <person name="Kirikae T."/>
        </authorList>
    </citation>
    <scope>NUCLEOTIDE SEQUENCE [LARGE SCALE GENOMIC DNA]</scope>
    <source>
        <strain evidence="2 5">ATCC BAA-847</strain>
    </source>
</reference>
<feature type="chain" id="PRO_5042501435" evidence="1">
    <location>
        <begin position="18"/>
        <end position="63"/>
    </location>
</feature>
<dbReference type="EMBL" id="AP012492">
    <property type="protein sequence ID" value="BAM32736.1"/>
    <property type="molecule type" value="Genomic_DNA"/>
</dbReference>
<evidence type="ECO:0000313" key="3">
    <source>
        <dbReference type="EMBL" id="EFR47670.1"/>
    </source>
</evidence>
<reference evidence="3" key="1">
    <citation type="submission" date="2008-08" db="EMBL/GenBank/DDBJ databases">
        <title>Annotation of Helicobacter cinaedi strain CCUG 18818.</title>
        <authorList>
            <consortium name="The Broad Institute Genome Sequencing Platform"/>
            <person name="Fox J.G."/>
            <person name="Shen Z."/>
            <person name="Charoenlap N."/>
            <person name="Schauer D.B."/>
            <person name="Ward D."/>
            <person name="Mehta T."/>
            <person name="Young S."/>
            <person name="Jaffe D."/>
            <person name="Gnerre S."/>
            <person name="Berlin A."/>
            <person name="Heiman D."/>
            <person name="Hepburn T."/>
            <person name="Shea T."/>
            <person name="Sykes S."/>
            <person name="Alvarado L."/>
            <person name="Kodira C."/>
            <person name="Borodovsky M."/>
            <person name="Lander E."/>
            <person name="Galagan J."/>
            <person name="Nusbaum C."/>
            <person name="Birren B."/>
        </authorList>
    </citation>
    <scope>NUCLEOTIDE SEQUENCE</scope>
    <source>
        <strain evidence="3">CCUG 18818</strain>
    </source>
</reference>
<keyword evidence="1" id="KW-0732">Signal</keyword>
<organism evidence="2 5">
    <name type="scientific">Helicobacter cinaedi CCUG 18818 = ATCC BAA-847</name>
    <dbReference type="NCBI Taxonomy" id="537971"/>
    <lineage>
        <taxon>Bacteria</taxon>
        <taxon>Pseudomonadati</taxon>
        <taxon>Campylobacterota</taxon>
        <taxon>Epsilonproteobacteria</taxon>
        <taxon>Campylobacterales</taxon>
        <taxon>Helicobacteraceae</taxon>
        <taxon>Helicobacter</taxon>
    </lineage>
</organism>
<sequence length="63" mass="7270">MKKAILTLLLFISICMGQTLEDAFAKIAQKTKYRQLVMHSCINIIMNHHQAFLVIKIPTQQKL</sequence>
<dbReference type="Proteomes" id="UP000005755">
    <property type="component" value="Unassembled WGS sequence"/>
</dbReference>
<dbReference type="EMBL" id="DS990396">
    <property type="protein sequence ID" value="EFR47670.1"/>
    <property type="molecule type" value="Genomic_DNA"/>
</dbReference>
<dbReference type="RefSeq" id="WP_002957570.1">
    <property type="nucleotide sequence ID" value="NC_020555.1"/>
</dbReference>
<reference evidence="4" key="4">
    <citation type="journal article" date="2014" name="Genome Announc.">
        <title>Draft genome sequences of six enterohepatic helicobacter species isolated from humans and one from rhesus macaques.</title>
        <authorList>
            <person name="Shen Z."/>
            <person name="Sheh A."/>
            <person name="Young S.K."/>
            <person name="Abouelliel A."/>
            <person name="Ward D.V."/>
            <person name="Earl A.M."/>
            <person name="Fox J.G."/>
        </authorList>
    </citation>
    <scope>NUCLEOTIDE SEQUENCE [LARGE SCALE GENOMIC DNA]</scope>
    <source>
        <strain evidence="4">CCUG 18818</strain>
    </source>
</reference>
<evidence type="ECO:0000313" key="2">
    <source>
        <dbReference type="EMBL" id="BAM32736.1"/>
    </source>
</evidence>
<evidence type="ECO:0000313" key="5">
    <source>
        <dbReference type="Proteomes" id="UP000006036"/>
    </source>
</evidence>
<evidence type="ECO:0000313" key="4">
    <source>
        <dbReference type="Proteomes" id="UP000005755"/>
    </source>
</evidence>
<protein>
    <submittedName>
        <fullName evidence="2">Uncharacterized protein</fullName>
    </submittedName>
</protein>
<gene>
    <name evidence="2" type="ORF">HCBAA847_1506</name>
    <name evidence="3" type="ORF">HCCG_02219</name>
</gene>
<proteinExistence type="predicted"/>
<reference evidence="2" key="3">
    <citation type="submission" date="2012-07" db="EMBL/GenBank/DDBJ databases">
        <authorList>
            <person name="Akiyama T."/>
            <person name="Takeshita N."/>
            <person name="Ohmagari N."/>
            <person name="Kirikae T."/>
        </authorList>
    </citation>
    <scope>NUCLEOTIDE SEQUENCE</scope>
    <source>
        <strain evidence="2">ATCC BAA-847</strain>
    </source>
</reference>
<feature type="signal peptide" evidence="1">
    <location>
        <begin position="1"/>
        <end position="17"/>
    </location>
</feature>
<evidence type="ECO:0000256" key="1">
    <source>
        <dbReference type="SAM" id="SignalP"/>
    </source>
</evidence>
<name>A0AAI8MNG7_9HELI</name>
<dbReference type="AlphaFoldDB" id="A0AAI8MNG7"/>